<dbReference type="InterPro" id="IPR027417">
    <property type="entry name" value="P-loop_NTPase"/>
</dbReference>
<evidence type="ECO:0000313" key="3">
    <source>
        <dbReference type="EMBL" id="SDP98219.1"/>
    </source>
</evidence>
<dbReference type="Gene3D" id="1.10.260.40">
    <property type="entry name" value="lambda repressor-like DNA-binding domains"/>
    <property type="match status" value="1"/>
</dbReference>
<dbReference type="CDD" id="cd00093">
    <property type="entry name" value="HTH_XRE"/>
    <property type="match status" value="1"/>
</dbReference>
<gene>
    <name evidence="3" type="ORF">SAMN05421507_1375</name>
</gene>
<dbReference type="InterPro" id="IPR011990">
    <property type="entry name" value="TPR-like_helical_dom_sf"/>
</dbReference>
<dbReference type="SUPFAM" id="SSF47413">
    <property type="entry name" value="lambda repressor-like DNA-binding domains"/>
    <property type="match status" value="1"/>
</dbReference>
<dbReference type="Proteomes" id="UP000199691">
    <property type="component" value="Unassembled WGS sequence"/>
</dbReference>
<dbReference type="AlphaFoldDB" id="A0A1H0X5V7"/>
<dbReference type="InterPro" id="IPR001387">
    <property type="entry name" value="Cro/C1-type_HTH"/>
</dbReference>
<keyword evidence="4" id="KW-1185">Reference proteome</keyword>
<reference evidence="4" key="1">
    <citation type="submission" date="2016-10" db="EMBL/GenBank/DDBJ databases">
        <authorList>
            <person name="Varghese N."/>
            <person name="Submissions S."/>
        </authorList>
    </citation>
    <scope>NUCLEOTIDE SEQUENCE [LARGE SCALE GENOMIC DNA]</scope>
    <source>
        <strain evidence="4">CGMCC 4.6609</strain>
    </source>
</reference>
<dbReference type="PANTHER" id="PTHR47691:SF3">
    <property type="entry name" value="HTH-TYPE TRANSCRIPTIONAL REGULATOR RV0890C-RELATED"/>
    <property type="match status" value="1"/>
</dbReference>
<protein>
    <submittedName>
        <fullName evidence="3">NB-ARC domain-containing protein</fullName>
    </submittedName>
</protein>
<dbReference type="PANTHER" id="PTHR47691">
    <property type="entry name" value="REGULATOR-RELATED"/>
    <property type="match status" value="1"/>
</dbReference>
<dbReference type="SMART" id="SM00028">
    <property type="entry name" value="TPR"/>
    <property type="match status" value="3"/>
</dbReference>
<proteinExistence type="predicted"/>
<dbReference type="GO" id="GO:0003677">
    <property type="term" value="F:DNA binding"/>
    <property type="evidence" value="ECO:0007669"/>
    <property type="project" value="InterPro"/>
</dbReference>
<dbReference type="STRING" id="641025.SAMN05421507_1375"/>
<evidence type="ECO:0000256" key="1">
    <source>
        <dbReference type="SAM" id="MobiDB-lite"/>
    </source>
</evidence>
<dbReference type="SUPFAM" id="SSF48452">
    <property type="entry name" value="TPR-like"/>
    <property type="match status" value="2"/>
</dbReference>
<name>A0A1H0X5V7_9PSEU</name>
<dbReference type="SUPFAM" id="SSF52540">
    <property type="entry name" value="P-loop containing nucleoside triphosphate hydrolases"/>
    <property type="match status" value="1"/>
</dbReference>
<organism evidence="3 4">
    <name type="scientific">Lentzea jiangxiensis</name>
    <dbReference type="NCBI Taxonomy" id="641025"/>
    <lineage>
        <taxon>Bacteria</taxon>
        <taxon>Bacillati</taxon>
        <taxon>Actinomycetota</taxon>
        <taxon>Actinomycetes</taxon>
        <taxon>Pseudonocardiales</taxon>
        <taxon>Pseudonocardiaceae</taxon>
        <taxon>Lentzea</taxon>
    </lineage>
</organism>
<accession>A0A1H0X5V7</accession>
<dbReference type="PROSITE" id="PS50943">
    <property type="entry name" value="HTH_CROC1"/>
    <property type="match status" value="1"/>
</dbReference>
<evidence type="ECO:0000313" key="4">
    <source>
        <dbReference type="Proteomes" id="UP000199691"/>
    </source>
</evidence>
<evidence type="ECO:0000259" key="2">
    <source>
        <dbReference type="PROSITE" id="PS50943"/>
    </source>
</evidence>
<dbReference type="RefSeq" id="WP_090105454.1">
    <property type="nucleotide sequence ID" value="NZ_FNIX01000037.1"/>
</dbReference>
<dbReference type="OrthoDB" id="7628974at2"/>
<dbReference type="GO" id="GO:0043531">
    <property type="term" value="F:ADP binding"/>
    <property type="evidence" value="ECO:0007669"/>
    <property type="project" value="InterPro"/>
</dbReference>
<dbReference type="Gene3D" id="3.40.50.300">
    <property type="entry name" value="P-loop containing nucleotide triphosphate hydrolases"/>
    <property type="match status" value="1"/>
</dbReference>
<dbReference type="EMBL" id="FNIX01000037">
    <property type="protein sequence ID" value="SDP98219.1"/>
    <property type="molecule type" value="Genomic_DNA"/>
</dbReference>
<dbReference type="InterPro" id="IPR019734">
    <property type="entry name" value="TPR_rpt"/>
</dbReference>
<dbReference type="Pfam" id="PF13560">
    <property type="entry name" value="HTH_31"/>
    <property type="match status" value="1"/>
</dbReference>
<dbReference type="Gene3D" id="1.25.40.10">
    <property type="entry name" value="Tetratricopeptide repeat domain"/>
    <property type="match status" value="2"/>
</dbReference>
<dbReference type="PRINTS" id="PR00364">
    <property type="entry name" value="DISEASERSIST"/>
</dbReference>
<dbReference type="InterPro" id="IPR010982">
    <property type="entry name" value="Lambda_DNA-bd_dom_sf"/>
</dbReference>
<feature type="domain" description="HTH cro/C1-type" evidence="2">
    <location>
        <begin position="10"/>
        <end position="65"/>
    </location>
</feature>
<feature type="region of interest" description="Disordered" evidence="1">
    <location>
        <begin position="77"/>
        <end position="97"/>
    </location>
</feature>
<dbReference type="SMART" id="SM00530">
    <property type="entry name" value="HTH_XRE"/>
    <property type="match status" value="1"/>
</dbReference>
<sequence length="820" mass="89479">MSTTAFGDFLRFFRLRALMTQEDLAERTGVSVRAISDMERGRALTPQRRTVELLVDGLGLNGEEAADFIARSRLKRRPPAQPAVMEFKGGDGDQPKSPLLAAPTTAPAAAAVPSTACALPPMLVELTGREAEQAALDGFVRDSESSSVLQVTVVHGPPGGGKTALAIDTGYRLGSRFRDGCLFVDLRGLSDQSLTPDDAVRRLLRGFGVSDRQIPANADDKLSLYHSLLRDRTVLLVLDNALNEAQVRPLIGTSPGTMVLITSRSTLTGLDIRHRLALDLLRLDRAVTLLRAVAGEERLAPEPEAAGRVAALCGGVPLALLIAGNRLASRPQWTVSHFADQLEDERRRLSVLTAGDLQVRTAFELSYQSLCPATAMMFRRLALIQGSDTSVEHAAVLTGQPEHVAEQSLDELADASLLGLGRVPGRYTRHDLLRVFAVERLELDEDPAALAEVRDRVRHWLLAVATKAALFFDHDSSPLHDGIDGPDPVRDRESADRWLGLEHEHVRAALRSAAELGEHEKVLALAQAMHWYSDLRGTGELWRDVFRLGADAARELGDPRAEAEQLNYLSWALFSLCSELHEALAAHESAAAKALESGDLVTQGWSAYYGAAILWRLGEPEGYNDNIRRCVDLFEQAGYETGLYLGLVLLGTYLQRQGQYDEAIAVHQRCVAYHRGKTATPGTEELLAMTLTKLAETLTVSGEPAQSIVLLDEAESMFRKHSALMAVSRVQRLRGIALLRLGRWQEAEQQLQHGLDASRAIEDKVESLAWLAELADERGDAALAREHRVRALAECTGFDTPMVRSMAAKIATSLGVSLPA</sequence>